<evidence type="ECO:0000256" key="2">
    <source>
        <dbReference type="ARBA" id="ARBA00004496"/>
    </source>
</evidence>
<comment type="catalytic activity">
    <reaction evidence="12">
        <text>(S)-dihydroorotate + A = orotate + AH2</text>
        <dbReference type="Rhea" id="RHEA:18073"/>
        <dbReference type="ChEBI" id="CHEBI:13193"/>
        <dbReference type="ChEBI" id="CHEBI:17499"/>
        <dbReference type="ChEBI" id="CHEBI:30839"/>
        <dbReference type="ChEBI" id="CHEBI:30864"/>
    </reaction>
</comment>
<dbReference type="Pfam" id="PF01180">
    <property type="entry name" value="DHO_dh"/>
    <property type="match status" value="1"/>
</dbReference>
<keyword evidence="10" id="KW-0520">NAD</keyword>
<keyword evidence="7 12" id="KW-0288">FMN</keyword>
<dbReference type="InterPro" id="IPR033888">
    <property type="entry name" value="DHOD_1B"/>
</dbReference>
<dbReference type="InterPro" id="IPR049622">
    <property type="entry name" value="Dihydroorotate_DH_I"/>
</dbReference>
<comment type="caution">
    <text evidence="12">Lacks conserved residue(s) required for the propagation of feature annotation.</text>
</comment>
<evidence type="ECO:0000259" key="13">
    <source>
        <dbReference type="Pfam" id="PF01180"/>
    </source>
</evidence>
<dbReference type="CDD" id="cd04740">
    <property type="entry name" value="DHOD_1B_like"/>
    <property type="match status" value="1"/>
</dbReference>
<feature type="binding site" evidence="12">
    <location>
        <begin position="242"/>
        <end position="243"/>
    </location>
    <ligand>
        <name>FMN</name>
        <dbReference type="ChEBI" id="CHEBI:58210"/>
    </ligand>
</feature>
<keyword evidence="6 12" id="KW-0285">Flavoprotein</keyword>
<dbReference type="Gene3D" id="3.20.20.70">
    <property type="entry name" value="Aldolase class I"/>
    <property type="match status" value="1"/>
</dbReference>
<dbReference type="RefSeq" id="WP_262395732.1">
    <property type="nucleotide sequence ID" value="NZ_JACRTD010000007.1"/>
</dbReference>
<dbReference type="PANTHER" id="PTHR48109:SF1">
    <property type="entry name" value="DIHYDROOROTATE DEHYDROGENASE (FUMARATE)"/>
    <property type="match status" value="1"/>
</dbReference>
<evidence type="ECO:0000313" key="14">
    <source>
        <dbReference type="EMBL" id="MBC8586015.1"/>
    </source>
</evidence>
<dbReference type="GO" id="GO:0044205">
    <property type="term" value="P:'de novo' UMP biosynthetic process"/>
    <property type="evidence" value="ECO:0007669"/>
    <property type="project" value="UniProtKB-UniRule"/>
</dbReference>
<evidence type="ECO:0000256" key="12">
    <source>
        <dbReference type="HAMAP-Rule" id="MF_00224"/>
    </source>
</evidence>
<dbReference type="InterPro" id="IPR005720">
    <property type="entry name" value="Dihydroorotate_DH_cat"/>
</dbReference>
<comment type="pathway">
    <text evidence="3">Pyrimidine metabolism; UMP biosynthesis via de novo pathway; orotate from (S)-dihydroorotate (NAD(+) route): step 1/1.</text>
</comment>
<evidence type="ECO:0000313" key="15">
    <source>
        <dbReference type="Proteomes" id="UP000623678"/>
    </source>
</evidence>
<feature type="binding site" evidence="12">
    <location>
        <position position="216"/>
    </location>
    <ligand>
        <name>FMN</name>
        <dbReference type="ChEBI" id="CHEBI:58210"/>
    </ligand>
</feature>
<dbReference type="AlphaFoldDB" id="A0A926ETI8"/>
<feature type="binding site" evidence="12">
    <location>
        <position position="164"/>
    </location>
    <ligand>
        <name>FMN</name>
        <dbReference type="ChEBI" id="CHEBI:58210"/>
    </ligand>
</feature>
<dbReference type="HAMAP" id="MF_00224">
    <property type="entry name" value="DHO_dh_type1"/>
    <property type="match status" value="1"/>
</dbReference>
<keyword evidence="9 12" id="KW-0560">Oxidoreductase</keyword>
<proteinExistence type="inferred from homology"/>
<dbReference type="InterPro" id="IPR012135">
    <property type="entry name" value="Dihydroorotate_DH_1_2"/>
</dbReference>
<feature type="binding site" evidence="12">
    <location>
        <position position="21"/>
    </location>
    <ligand>
        <name>FMN</name>
        <dbReference type="ChEBI" id="CHEBI:58210"/>
    </ligand>
</feature>
<dbReference type="GO" id="GO:0006207">
    <property type="term" value="P:'de novo' pyrimidine nucleobase biosynthetic process"/>
    <property type="evidence" value="ECO:0007669"/>
    <property type="project" value="TreeGrafter"/>
</dbReference>
<keyword evidence="15" id="KW-1185">Reference proteome</keyword>
<dbReference type="GO" id="GO:0005737">
    <property type="term" value="C:cytoplasm"/>
    <property type="evidence" value="ECO:0007669"/>
    <property type="project" value="UniProtKB-SubCell"/>
</dbReference>
<evidence type="ECO:0000256" key="5">
    <source>
        <dbReference type="ARBA" id="ARBA00022490"/>
    </source>
</evidence>
<comment type="catalytic activity">
    <reaction evidence="11">
        <text>(S)-dihydroorotate + NAD(+) = orotate + NADH + H(+)</text>
        <dbReference type="Rhea" id="RHEA:13513"/>
        <dbReference type="ChEBI" id="CHEBI:15378"/>
        <dbReference type="ChEBI" id="CHEBI:30839"/>
        <dbReference type="ChEBI" id="CHEBI:30864"/>
        <dbReference type="ChEBI" id="CHEBI:57540"/>
        <dbReference type="ChEBI" id="CHEBI:57945"/>
        <dbReference type="EC" id="1.3.1.14"/>
    </reaction>
</comment>
<evidence type="ECO:0000256" key="3">
    <source>
        <dbReference type="ARBA" id="ARBA00004715"/>
    </source>
</evidence>
<comment type="subcellular location">
    <subcellularLocation>
        <location evidence="2 12">Cytoplasm</location>
    </subcellularLocation>
</comment>
<evidence type="ECO:0000256" key="9">
    <source>
        <dbReference type="ARBA" id="ARBA00023002"/>
    </source>
</evidence>
<feature type="binding site" evidence="12">
    <location>
        <position position="126"/>
    </location>
    <ligand>
        <name>substrate</name>
    </ligand>
</feature>
<evidence type="ECO:0000256" key="7">
    <source>
        <dbReference type="ARBA" id="ARBA00022643"/>
    </source>
</evidence>
<dbReference type="InterPro" id="IPR050074">
    <property type="entry name" value="DHO_dehydrogenase"/>
</dbReference>
<dbReference type="EMBL" id="JACRTD010000007">
    <property type="protein sequence ID" value="MBC8586015.1"/>
    <property type="molecule type" value="Genomic_DNA"/>
</dbReference>
<evidence type="ECO:0000256" key="11">
    <source>
        <dbReference type="ARBA" id="ARBA00048996"/>
    </source>
</evidence>
<dbReference type="EC" id="1.3.-.-" evidence="12"/>
<feature type="binding site" evidence="12">
    <location>
        <position position="99"/>
    </location>
    <ligand>
        <name>FMN</name>
        <dbReference type="ChEBI" id="CHEBI:58210"/>
    </ligand>
</feature>
<feature type="domain" description="Dihydroorotate dehydrogenase catalytic" evidence="13">
    <location>
        <begin position="4"/>
        <end position="284"/>
    </location>
</feature>
<evidence type="ECO:0000256" key="8">
    <source>
        <dbReference type="ARBA" id="ARBA00022975"/>
    </source>
</evidence>
<evidence type="ECO:0000256" key="10">
    <source>
        <dbReference type="ARBA" id="ARBA00023027"/>
    </source>
</evidence>
<feature type="binding site" evidence="12">
    <location>
        <begin position="69"/>
        <end position="73"/>
    </location>
    <ligand>
        <name>substrate</name>
    </ligand>
</feature>
<name>A0A926ETI8_9FIRM</name>
<gene>
    <name evidence="12" type="primary">pyrD</name>
    <name evidence="14" type="ORF">H8705_10505</name>
</gene>
<feature type="binding site" evidence="12">
    <location>
        <position position="126"/>
    </location>
    <ligand>
        <name>FMN</name>
        <dbReference type="ChEBI" id="CHEBI:58210"/>
    </ligand>
</feature>
<feature type="active site" description="Nucleophile" evidence="12">
    <location>
        <position position="129"/>
    </location>
</feature>
<dbReference type="NCBIfam" id="TIGR01037">
    <property type="entry name" value="pyrD_sub1_fam"/>
    <property type="match status" value="1"/>
</dbReference>
<evidence type="ECO:0000256" key="1">
    <source>
        <dbReference type="ARBA" id="ARBA00003616"/>
    </source>
</evidence>
<organism evidence="14 15">
    <name type="scientific">Youxingia wuxianensis</name>
    <dbReference type="NCBI Taxonomy" id="2763678"/>
    <lineage>
        <taxon>Bacteria</taxon>
        <taxon>Bacillati</taxon>
        <taxon>Bacillota</taxon>
        <taxon>Clostridia</taxon>
        <taxon>Eubacteriales</taxon>
        <taxon>Oscillospiraceae</taxon>
        <taxon>Youxingia</taxon>
    </lineage>
</organism>
<accession>A0A926ETI8</accession>
<comment type="cofactor">
    <cofactor evidence="12">
        <name>FMN</name>
        <dbReference type="ChEBI" id="CHEBI:58210"/>
    </cofactor>
    <text evidence="12">Binds 1 FMN per subunit.</text>
</comment>
<comment type="caution">
    <text evidence="14">The sequence shown here is derived from an EMBL/GenBank/DDBJ whole genome shotgun (WGS) entry which is preliminary data.</text>
</comment>
<dbReference type="PANTHER" id="PTHR48109">
    <property type="entry name" value="DIHYDROOROTATE DEHYDROGENASE (QUINONE), MITOCHONDRIAL-RELATED"/>
    <property type="match status" value="1"/>
</dbReference>
<keyword evidence="5 12" id="KW-0963">Cytoplasm</keyword>
<feature type="binding site" evidence="12">
    <location>
        <begin position="45"/>
        <end position="46"/>
    </location>
    <ligand>
        <name>FMN</name>
        <dbReference type="ChEBI" id="CHEBI:58210"/>
    </ligand>
</feature>
<dbReference type="FunFam" id="3.20.20.70:FF:000027">
    <property type="entry name" value="Dihydropyrimidine dehydrogenase [NADP(+)]"/>
    <property type="match status" value="1"/>
</dbReference>
<feature type="binding site" evidence="12">
    <location>
        <position position="190"/>
    </location>
    <ligand>
        <name>FMN</name>
        <dbReference type="ChEBI" id="CHEBI:58210"/>
    </ligand>
</feature>
<dbReference type="InterPro" id="IPR024920">
    <property type="entry name" value="Dihydroorotate_DH_1"/>
</dbReference>
<reference evidence="14" key="1">
    <citation type="submission" date="2020-08" db="EMBL/GenBank/DDBJ databases">
        <title>Genome public.</title>
        <authorList>
            <person name="Liu C."/>
            <person name="Sun Q."/>
        </authorList>
    </citation>
    <scope>NUCLEOTIDE SEQUENCE</scope>
    <source>
        <strain evidence="14">NSJ-64</strain>
    </source>
</reference>
<protein>
    <recommendedName>
        <fullName evidence="12">Dihydroorotate dehydrogenase</fullName>
        <shortName evidence="12">DHOD</shortName>
        <shortName evidence="12">DHODase</shortName>
        <shortName evidence="12">DHOdehase</shortName>
        <ecNumber evidence="12">1.3.-.-</ecNumber>
    </recommendedName>
</protein>
<comment type="similarity">
    <text evidence="4 12">Belongs to the dihydroorotate dehydrogenase family. Type 1 subfamily.</text>
</comment>
<dbReference type="GO" id="GO:0004589">
    <property type="term" value="F:dihydroorotate dehydrogenase (NAD+) activity"/>
    <property type="evidence" value="ECO:0007669"/>
    <property type="project" value="UniProtKB-EC"/>
</dbReference>
<dbReference type="SUPFAM" id="SSF51395">
    <property type="entry name" value="FMN-linked oxidoreductases"/>
    <property type="match status" value="1"/>
</dbReference>
<evidence type="ECO:0000256" key="6">
    <source>
        <dbReference type="ARBA" id="ARBA00022630"/>
    </source>
</evidence>
<comment type="function">
    <text evidence="1">Catalyzes the conversion of dihydroorotate to orotate with NAD(+) as electron acceptor.</text>
</comment>
<feature type="binding site" evidence="12">
    <location>
        <begin position="191"/>
        <end position="192"/>
    </location>
    <ligand>
        <name>substrate</name>
    </ligand>
</feature>
<dbReference type="InterPro" id="IPR013785">
    <property type="entry name" value="Aldolase_TIM"/>
</dbReference>
<evidence type="ECO:0000256" key="4">
    <source>
        <dbReference type="ARBA" id="ARBA00008008"/>
    </source>
</evidence>
<feature type="binding site" evidence="12">
    <location>
        <position position="45"/>
    </location>
    <ligand>
        <name>substrate</name>
    </ligand>
</feature>
<dbReference type="Proteomes" id="UP000623678">
    <property type="component" value="Unassembled WGS sequence"/>
</dbReference>
<keyword evidence="8 12" id="KW-0665">Pyrimidine biosynthesis</keyword>
<sequence length="303" mass="32522">MAKLGVNIAGVSFKNPVITASGCCGFGREYDKMYPMEKLGGISLKGMTIRERQGNPPPRIAETPKGMLNSVGLQNPGVEAFLQNDMPFLEKRDTVLIANVAGSTLEDYCAIAERLDSSKIDMLEVNISCPNVKEGGVAFGTSCASAGNVVSHMRRYTTKPMMVKLSPNVTDIVSIAKAVQDAGADAVSLINTLLGMRIDIATRRPILHNNVGGLSGPAVFPVAVRMVWQVASQVSIPVVGMGGIEKWQDAVEMMMAGARAVQIGAALFYDPYVPLKVIEGIDQWLDQQGVRDINEIVGTVKPW</sequence>
<dbReference type="NCBIfam" id="NF005574">
    <property type="entry name" value="PRK07259.1"/>
    <property type="match status" value="1"/>
</dbReference>
<dbReference type="PIRSF" id="PIRSF000164">
    <property type="entry name" value="DHO_oxidase"/>
    <property type="match status" value="1"/>
</dbReference>